<accession>A0A7Z1GU32</accession>
<organism evidence="1 2">
    <name type="scientific">Pseudomonas poae</name>
    <dbReference type="NCBI Taxonomy" id="200451"/>
    <lineage>
        <taxon>Bacteria</taxon>
        <taxon>Pseudomonadati</taxon>
        <taxon>Pseudomonadota</taxon>
        <taxon>Gammaproteobacteria</taxon>
        <taxon>Pseudomonadales</taxon>
        <taxon>Pseudomonadaceae</taxon>
        <taxon>Pseudomonas</taxon>
    </lineage>
</organism>
<gene>
    <name evidence="1" type="ORF">DM05_1524</name>
</gene>
<dbReference type="Proteomes" id="UP000221580">
    <property type="component" value="Unassembled WGS sequence"/>
</dbReference>
<evidence type="ECO:0000313" key="1">
    <source>
        <dbReference type="EMBL" id="PFG71173.1"/>
    </source>
</evidence>
<reference evidence="1 2" key="1">
    <citation type="submission" date="2017-09" db="EMBL/GenBank/DDBJ databases">
        <authorList>
            <person name="DeBolt S."/>
            <person name="Huntemann M."/>
            <person name="Clum A."/>
            <person name="Pillay M."/>
            <person name="Palaniappan K."/>
            <person name="Varghese N."/>
            <person name="Mikhailova N."/>
            <person name="Stamatis D."/>
            <person name="Reddy T."/>
            <person name="Daum C."/>
            <person name="Shapiro N."/>
            <person name="Ivanova N."/>
            <person name="Kyrpides N."/>
            <person name="Woyke T."/>
        </authorList>
    </citation>
    <scope>NUCLEOTIDE SEQUENCE [LARGE SCALE GENOMIC DNA]</scope>
    <source>
        <strain evidence="1 2">A2-S9</strain>
    </source>
</reference>
<name>A0A7Z1GU32_9PSED</name>
<evidence type="ECO:0000313" key="2">
    <source>
        <dbReference type="Proteomes" id="UP000221580"/>
    </source>
</evidence>
<protein>
    <submittedName>
        <fullName evidence="1">Uncharacterized protein</fullName>
    </submittedName>
</protein>
<comment type="caution">
    <text evidence="1">The sequence shown here is derived from an EMBL/GenBank/DDBJ whole genome shotgun (WGS) entry which is preliminary data.</text>
</comment>
<reference evidence="1 2" key="2">
    <citation type="submission" date="2017-10" db="EMBL/GenBank/DDBJ databases">
        <title>Bacterial endophytes that colonize and modify switchgrass growth.</title>
        <authorList>
            <person name="Debolt S."/>
        </authorList>
    </citation>
    <scope>NUCLEOTIDE SEQUENCE [LARGE SCALE GENOMIC DNA]</scope>
    <source>
        <strain evidence="1 2">A2-S9</strain>
    </source>
</reference>
<dbReference type="RefSeq" id="WP_027608690.1">
    <property type="nucleotide sequence ID" value="NZ_PDJN01000001.1"/>
</dbReference>
<dbReference type="AlphaFoldDB" id="A0A7Z1GU32"/>
<dbReference type="EMBL" id="PDJN01000001">
    <property type="protein sequence ID" value="PFG71173.1"/>
    <property type="molecule type" value="Genomic_DNA"/>
</dbReference>
<sequence length="110" mass="12470">MSLWAGLRRGYALRRLTGMFEGFAEPVQGAQYQRNTRVIGHWLDLLRGSSPQQITHALFQQMKRAQRRGNARRFNAQTTLLALMVESNLALDLATYSAFRCAVSRRQAGS</sequence>
<proteinExistence type="predicted"/>